<evidence type="ECO:0000313" key="3">
    <source>
        <dbReference type="Proteomes" id="UP000324222"/>
    </source>
</evidence>
<reference evidence="2 3" key="1">
    <citation type="submission" date="2019-05" db="EMBL/GenBank/DDBJ databases">
        <title>Another draft genome of Portunus trituberculatus and its Hox gene families provides insights of decapod evolution.</title>
        <authorList>
            <person name="Jeong J.-H."/>
            <person name="Song I."/>
            <person name="Kim S."/>
            <person name="Choi T."/>
            <person name="Kim D."/>
            <person name="Ryu S."/>
            <person name="Kim W."/>
        </authorList>
    </citation>
    <scope>NUCLEOTIDE SEQUENCE [LARGE SCALE GENOMIC DNA]</scope>
    <source>
        <tissue evidence="2">Muscle</tissue>
    </source>
</reference>
<gene>
    <name evidence="2" type="ORF">E2C01_087935</name>
</gene>
<evidence type="ECO:0000313" key="2">
    <source>
        <dbReference type="EMBL" id="MPC92825.1"/>
    </source>
</evidence>
<keyword evidence="3" id="KW-1185">Reference proteome</keyword>
<feature type="compositionally biased region" description="Polar residues" evidence="1">
    <location>
        <begin position="51"/>
        <end position="61"/>
    </location>
</feature>
<name>A0A5B7JE15_PORTR</name>
<evidence type="ECO:0000256" key="1">
    <source>
        <dbReference type="SAM" id="MobiDB-lite"/>
    </source>
</evidence>
<protein>
    <submittedName>
        <fullName evidence="2">Uncharacterized protein</fullName>
    </submittedName>
</protein>
<proteinExistence type="predicted"/>
<feature type="compositionally biased region" description="Polar residues" evidence="1">
    <location>
        <begin position="1"/>
        <end position="17"/>
    </location>
</feature>
<sequence length="61" mass="6598">MTSLTASDITASKSRATQGRWPATPCCPTRRRIPTLTDSQASARVSRGSRRTASTALITKY</sequence>
<organism evidence="2 3">
    <name type="scientific">Portunus trituberculatus</name>
    <name type="common">Swimming crab</name>
    <name type="synonym">Neptunus trituberculatus</name>
    <dbReference type="NCBI Taxonomy" id="210409"/>
    <lineage>
        <taxon>Eukaryota</taxon>
        <taxon>Metazoa</taxon>
        <taxon>Ecdysozoa</taxon>
        <taxon>Arthropoda</taxon>
        <taxon>Crustacea</taxon>
        <taxon>Multicrustacea</taxon>
        <taxon>Malacostraca</taxon>
        <taxon>Eumalacostraca</taxon>
        <taxon>Eucarida</taxon>
        <taxon>Decapoda</taxon>
        <taxon>Pleocyemata</taxon>
        <taxon>Brachyura</taxon>
        <taxon>Eubrachyura</taxon>
        <taxon>Portunoidea</taxon>
        <taxon>Portunidae</taxon>
        <taxon>Portuninae</taxon>
        <taxon>Portunus</taxon>
    </lineage>
</organism>
<dbReference type="EMBL" id="VSRR010092649">
    <property type="protein sequence ID" value="MPC92825.1"/>
    <property type="molecule type" value="Genomic_DNA"/>
</dbReference>
<dbReference type="Proteomes" id="UP000324222">
    <property type="component" value="Unassembled WGS sequence"/>
</dbReference>
<accession>A0A5B7JE15</accession>
<comment type="caution">
    <text evidence="2">The sequence shown here is derived from an EMBL/GenBank/DDBJ whole genome shotgun (WGS) entry which is preliminary data.</text>
</comment>
<feature type="region of interest" description="Disordered" evidence="1">
    <location>
        <begin position="1"/>
        <end position="61"/>
    </location>
</feature>
<dbReference type="AlphaFoldDB" id="A0A5B7JE15"/>